<reference evidence="1 2" key="1">
    <citation type="journal article" date="2018" name="Mol. Plant">
        <title>The genome of Artemisia annua provides insight into the evolution of Asteraceae family and artemisinin biosynthesis.</title>
        <authorList>
            <person name="Shen Q."/>
            <person name="Zhang L."/>
            <person name="Liao Z."/>
            <person name="Wang S."/>
            <person name="Yan T."/>
            <person name="Shi P."/>
            <person name="Liu M."/>
            <person name="Fu X."/>
            <person name="Pan Q."/>
            <person name="Wang Y."/>
            <person name="Lv Z."/>
            <person name="Lu X."/>
            <person name="Zhang F."/>
            <person name="Jiang W."/>
            <person name="Ma Y."/>
            <person name="Chen M."/>
            <person name="Hao X."/>
            <person name="Li L."/>
            <person name="Tang Y."/>
            <person name="Lv G."/>
            <person name="Zhou Y."/>
            <person name="Sun X."/>
            <person name="Brodelius P.E."/>
            <person name="Rose J.K.C."/>
            <person name="Tang K."/>
        </authorList>
    </citation>
    <scope>NUCLEOTIDE SEQUENCE [LARGE SCALE GENOMIC DNA]</scope>
    <source>
        <strain evidence="2">cv. Huhao1</strain>
        <tissue evidence="1">Leaf</tissue>
    </source>
</reference>
<dbReference type="STRING" id="35608.A0A2U1QJZ9"/>
<comment type="caution">
    <text evidence="1">The sequence shown here is derived from an EMBL/GenBank/DDBJ whole genome shotgun (WGS) entry which is preliminary data.</text>
</comment>
<dbReference type="OrthoDB" id="5860827at2759"/>
<sequence length="137" mass="15053">MEPPPNGPVVRPSSQEGPHMMLVSPMMAGRSPKIFFSIISGNTSTSWEKLDVTPAVITFLAPNKAALLEAYTTSLLPLEILSDKPQENQLDLDCIAISCKTDSFYVFECAEADREVWLINIRNFYGGSIYLPAGNLT</sequence>
<organism evidence="1 2">
    <name type="scientific">Artemisia annua</name>
    <name type="common">Sweet wormwood</name>
    <dbReference type="NCBI Taxonomy" id="35608"/>
    <lineage>
        <taxon>Eukaryota</taxon>
        <taxon>Viridiplantae</taxon>
        <taxon>Streptophyta</taxon>
        <taxon>Embryophyta</taxon>
        <taxon>Tracheophyta</taxon>
        <taxon>Spermatophyta</taxon>
        <taxon>Magnoliopsida</taxon>
        <taxon>eudicotyledons</taxon>
        <taxon>Gunneridae</taxon>
        <taxon>Pentapetalae</taxon>
        <taxon>asterids</taxon>
        <taxon>campanulids</taxon>
        <taxon>Asterales</taxon>
        <taxon>Asteraceae</taxon>
        <taxon>Asteroideae</taxon>
        <taxon>Anthemideae</taxon>
        <taxon>Artemisiinae</taxon>
        <taxon>Artemisia</taxon>
    </lineage>
</organism>
<dbReference type="AlphaFoldDB" id="A0A2U1QJZ9"/>
<name>A0A2U1QJZ9_ARTAN</name>
<dbReference type="Proteomes" id="UP000245207">
    <property type="component" value="Unassembled WGS sequence"/>
</dbReference>
<gene>
    <name evidence="1" type="ORF">CTI12_AA021160</name>
</gene>
<dbReference type="EMBL" id="PKPP01000073">
    <property type="protein sequence ID" value="PWA98302.1"/>
    <property type="molecule type" value="Genomic_DNA"/>
</dbReference>
<protein>
    <submittedName>
        <fullName evidence="1">Translocon-associated protein subunit beta</fullName>
    </submittedName>
</protein>
<proteinExistence type="predicted"/>
<evidence type="ECO:0000313" key="2">
    <source>
        <dbReference type="Proteomes" id="UP000245207"/>
    </source>
</evidence>
<evidence type="ECO:0000313" key="1">
    <source>
        <dbReference type="EMBL" id="PWA98302.1"/>
    </source>
</evidence>
<keyword evidence="2" id="KW-1185">Reference proteome</keyword>
<accession>A0A2U1QJZ9</accession>